<dbReference type="EC" id="2.7.4.8" evidence="2"/>
<dbReference type="NCBIfam" id="TIGR03263">
    <property type="entry name" value="guanyl_kin"/>
    <property type="match status" value="1"/>
</dbReference>
<evidence type="ECO:0000256" key="2">
    <source>
        <dbReference type="ARBA" id="ARBA00012961"/>
    </source>
</evidence>
<dbReference type="Pfam" id="PF00625">
    <property type="entry name" value="Guanylate_kin"/>
    <property type="match status" value="1"/>
</dbReference>
<dbReference type="SUPFAM" id="SSF52540">
    <property type="entry name" value="P-loop containing nucleoside triphosphate hydrolases"/>
    <property type="match status" value="1"/>
</dbReference>
<evidence type="ECO:0000313" key="10">
    <source>
        <dbReference type="EMBL" id="TFY67429.1"/>
    </source>
</evidence>
<dbReference type="InterPro" id="IPR017665">
    <property type="entry name" value="Guanylate_kinase"/>
</dbReference>
<dbReference type="PROSITE" id="PS00856">
    <property type="entry name" value="GUANYLATE_KINASE_1"/>
    <property type="match status" value="1"/>
</dbReference>
<dbReference type="Proteomes" id="UP000298390">
    <property type="component" value="Unassembled WGS sequence"/>
</dbReference>
<dbReference type="EMBL" id="SEKV01000054">
    <property type="protein sequence ID" value="TFY67429.1"/>
    <property type="molecule type" value="Genomic_DNA"/>
</dbReference>
<dbReference type="HAMAP" id="MF_00328">
    <property type="entry name" value="Guanylate_kinase"/>
    <property type="match status" value="1"/>
</dbReference>
<sequence length="251" mass="27795">MEEIHIPIKVYGLDDDAAKLSPPSLVASCPDSGPVTCSPPSSGSFVHSMSPIVDLVRPLVISGPSGVGKSTLLTRLFADYPDRFGFSVSHTTRAPRPGEEDGRHYYFTTREKFRQLLDEGAFIEHAEFSGNYYGTSFMTVRQVSSTGRRCILDIEAQGVRQIKQTDLNPVYLFISPPSLTALRERLRGRGTESEASVAKRLATALKEIEYAQEGVHNYVIINDDLERAYDLFKRVALDEEIPGDSLPPLDD</sequence>
<keyword evidence="5" id="KW-0547">Nucleotide-binding</keyword>
<evidence type="ECO:0000256" key="8">
    <source>
        <dbReference type="ARBA" id="ARBA00030128"/>
    </source>
</evidence>
<comment type="similarity">
    <text evidence="1">Belongs to the guanylate kinase family.</text>
</comment>
<evidence type="ECO:0000256" key="3">
    <source>
        <dbReference type="ARBA" id="ARBA00016296"/>
    </source>
</evidence>
<dbReference type="PROSITE" id="PS50052">
    <property type="entry name" value="GUANYLATE_KINASE_2"/>
    <property type="match status" value="1"/>
</dbReference>
<evidence type="ECO:0000256" key="5">
    <source>
        <dbReference type="ARBA" id="ARBA00022741"/>
    </source>
</evidence>
<dbReference type="STRING" id="34475.A0A4Y9Z234"/>
<feature type="domain" description="Guanylate kinase-like" evidence="9">
    <location>
        <begin position="56"/>
        <end position="237"/>
    </location>
</feature>
<dbReference type="InterPro" id="IPR008145">
    <property type="entry name" value="GK/Ca_channel_bsu"/>
</dbReference>
<dbReference type="InterPro" id="IPR027417">
    <property type="entry name" value="P-loop_NTPase"/>
</dbReference>
<evidence type="ECO:0000259" key="9">
    <source>
        <dbReference type="PROSITE" id="PS50052"/>
    </source>
</evidence>
<name>A0A4Y9Z234_9APHY</name>
<proteinExistence type="inferred from homology"/>
<gene>
    <name evidence="10" type="ORF">EVJ58_g1629</name>
</gene>
<dbReference type="PANTHER" id="PTHR23117:SF13">
    <property type="entry name" value="GUANYLATE KINASE"/>
    <property type="match status" value="1"/>
</dbReference>
<keyword evidence="4" id="KW-0808">Transferase</keyword>
<dbReference type="CDD" id="cd00071">
    <property type="entry name" value="GMPK"/>
    <property type="match status" value="1"/>
</dbReference>
<dbReference type="AlphaFoldDB" id="A0A4Y9Z234"/>
<dbReference type="GO" id="GO:0005829">
    <property type="term" value="C:cytosol"/>
    <property type="evidence" value="ECO:0007669"/>
    <property type="project" value="TreeGrafter"/>
</dbReference>
<protein>
    <recommendedName>
        <fullName evidence="3">Guanylate kinase</fullName>
        <ecNumber evidence="2">2.7.4.8</ecNumber>
    </recommendedName>
    <alternativeName>
        <fullName evidence="8">GMP kinase</fullName>
    </alternativeName>
</protein>
<dbReference type="FunFam" id="3.40.50.300:FF:000776">
    <property type="entry name" value="Guanylate kinase 2"/>
    <property type="match status" value="1"/>
</dbReference>
<dbReference type="GO" id="GO:0005524">
    <property type="term" value="F:ATP binding"/>
    <property type="evidence" value="ECO:0007669"/>
    <property type="project" value="UniProtKB-KW"/>
</dbReference>
<organism evidence="10 11">
    <name type="scientific">Rhodofomes roseus</name>
    <dbReference type="NCBI Taxonomy" id="34475"/>
    <lineage>
        <taxon>Eukaryota</taxon>
        <taxon>Fungi</taxon>
        <taxon>Dikarya</taxon>
        <taxon>Basidiomycota</taxon>
        <taxon>Agaricomycotina</taxon>
        <taxon>Agaricomycetes</taxon>
        <taxon>Polyporales</taxon>
        <taxon>Rhodofomes</taxon>
    </lineage>
</organism>
<evidence type="ECO:0000256" key="4">
    <source>
        <dbReference type="ARBA" id="ARBA00022679"/>
    </source>
</evidence>
<dbReference type="InterPro" id="IPR008144">
    <property type="entry name" value="Guanylate_kin-like_dom"/>
</dbReference>
<evidence type="ECO:0000256" key="7">
    <source>
        <dbReference type="ARBA" id="ARBA00022840"/>
    </source>
</evidence>
<evidence type="ECO:0000256" key="1">
    <source>
        <dbReference type="ARBA" id="ARBA00005790"/>
    </source>
</evidence>
<keyword evidence="6" id="KW-0418">Kinase</keyword>
<comment type="caution">
    <text evidence="10">The sequence shown here is derived from an EMBL/GenBank/DDBJ whole genome shotgun (WGS) entry which is preliminary data.</text>
</comment>
<dbReference type="PANTHER" id="PTHR23117">
    <property type="entry name" value="GUANYLATE KINASE-RELATED"/>
    <property type="match status" value="1"/>
</dbReference>
<evidence type="ECO:0000256" key="6">
    <source>
        <dbReference type="ARBA" id="ARBA00022777"/>
    </source>
</evidence>
<dbReference type="InterPro" id="IPR020590">
    <property type="entry name" value="Guanylate_kinase_CS"/>
</dbReference>
<reference evidence="10 11" key="1">
    <citation type="submission" date="2019-01" db="EMBL/GenBank/DDBJ databases">
        <title>Genome sequencing of the rare red list fungi Fomitopsis rosea.</title>
        <authorList>
            <person name="Buettner E."/>
            <person name="Kellner H."/>
        </authorList>
    </citation>
    <scope>NUCLEOTIDE SEQUENCE [LARGE SCALE GENOMIC DNA]</scope>
    <source>
        <strain evidence="10 11">DSM 105464</strain>
    </source>
</reference>
<dbReference type="SMART" id="SM00072">
    <property type="entry name" value="GuKc"/>
    <property type="match status" value="1"/>
</dbReference>
<accession>A0A4Y9Z234</accession>
<evidence type="ECO:0000313" key="11">
    <source>
        <dbReference type="Proteomes" id="UP000298390"/>
    </source>
</evidence>
<keyword evidence="7" id="KW-0067">ATP-binding</keyword>
<dbReference type="Gene3D" id="3.40.50.300">
    <property type="entry name" value="P-loop containing nucleotide triphosphate hydrolases"/>
    <property type="match status" value="1"/>
</dbReference>
<dbReference type="GO" id="GO:0004385">
    <property type="term" value="F:GMP kinase activity"/>
    <property type="evidence" value="ECO:0007669"/>
    <property type="project" value="UniProtKB-EC"/>
</dbReference>